<name>A0A7Y6IBT8_9ACTN</name>
<dbReference type="Gene3D" id="3.40.50.300">
    <property type="entry name" value="P-loop containing nucleotide triphosphate hydrolases"/>
    <property type="match status" value="1"/>
</dbReference>
<sequence length="463" mass="51092">MHQPLNVRELRESGHVHRTVKAEVRENLLARLRAGEPRFPGIVGFDETVLPHLERALLAGHDLVLLGERGQGKTRLIRTVTGLLDEWTPVVEGCEINDHPYAPVCTRCRSLAGELGDELPVAWKHRDERYGEKLATPDTSVGDLIGDVDPIKIAEGRRLGDPETVHYGLVPRTNRGVFSVNELPDLAERIQVALLNVLEERDIQVRGYNLRLPLDVLLIASANPEDYTNRGRIITPLKDRFGAEVRTHYPLTVEDELALIRQESMPDIGADVPEHLVETIARFTRLVRESTSVDARSGVSARFSIAAAETAAASAVRRAAITGEERPVTRVCDLPCVVHSLRGKVEFEVSEEGRETEILAHLLRRATAETFRSRLGGMDLSALTDKFAQGNQVESGELVPAGELLHRIGPVEGLAKIMSRLGMGEGEESPGHAAAALEFALEGLYLMRRLSKDDLDGMTVYRT</sequence>
<dbReference type="Proteomes" id="UP000586042">
    <property type="component" value="Unassembled WGS sequence"/>
</dbReference>
<protein>
    <submittedName>
        <fullName evidence="2">Sigma 54-interacting transcriptional regulator</fullName>
    </submittedName>
</protein>
<dbReference type="GO" id="GO:0006355">
    <property type="term" value="P:regulation of DNA-templated transcription"/>
    <property type="evidence" value="ECO:0007669"/>
    <property type="project" value="InterPro"/>
</dbReference>
<dbReference type="GO" id="GO:0005524">
    <property type="term" value="F:ATP binding"/>
    <property type="evidence" value="ECO:0007669"/>
    <property type="project" value="InterPro"/>
</dbReference>
<feature type="domain" description="Sigma-54 factor interaction" evidence="1">
    <location>
        <begin position="166"/>
        <end position="224"/>
    </location>
</feature>
<keyword evidence="3" id="KW-1185">Reference proteome</keyword>
<dbReference type="SUPFAM" id="SSF52540">
    <property type="entry name" value="P-loop containing nucleoside triphosphate hydrolases"/>
    <property type="match status" value="1"/>
</dbReference>
<dbReference type="PANTHER" id="PTHR30267:SF2">
    <property type="entry name" value="PROTEIN PRKA"/>
    <property type="match status" value="1"/>
</dbReference>
<dbReference type="GO" id="GO:0004672">
    <property type="term" value="F:protein kinase activity"/>
    <property type="evidence" value="ECO:0007669"/>
    <property type="project" value="TreeGrafter"/>
</dbReference>
<dbReference type="InterPro" id="IPR027417">
    <property type="entry name" value="P-loop_NTPase"/>
</dbReference>
<proteinExistence type="predicted"/>
<gene>
    <name evidence="2" type="ORF">HTZ77_28550</name>
</gene>
<dbReference type="InterPro" id="IPR002078">
    <property type="entry name" value="Sigma_54_int"/>
</dbReference>
<evidence type="ECO:0000313" key="2">
    <source>
        <dbReference type="EMBL" id="NUW35353.1"/>
    </source>
</evidence>
<dbReference type="EMBL" id="JABWGN010000011">
    <property type="protein sequence ID" value="NUW35353.1"/>
    <property type="molecule type" value="Genomic_DNA"/>
</dbReference>
<dbReference type="AlphaFoldDB" id="A0A7Y6IBT8"/>
<evidence type="ECO:0000259" key="1">
    <source>
        <dbReference type="Pfam" id="PF00158"/>
    </source>
</evidence>
<organism evidence="2 3">
    <name type="scientific">Nonomuraea montanisoli</name>
    <dbReference type="NCBI Taxonomy" id="2741721"/>
    <lineage>
        <taxon>Bacteria</taxon>
        <taxon>Bacillati</taxon>
        <taxon>Actinomycetota</taxon>
        <taxon>Actinomycetes</taxon>
        <taxon>Streptosporangiales</taxon>
        <taxon>Streptosporangiaceae</taxon>
        <taxon>Nonomuraea</taxon>
    </lineage>
</organism>
<evidence type="ECO:0000313" key="3">
    <source>
        <dbReference type="Proteomes" id="UP000586042"/>
    </source>
</evidence>
<accession>A0A7Y6IBT8</accession>
<dbReference type="PANTHER" id="PTHR30267">
    <property type="entry name" value="PROTEIN KINASE PRKA"/>
    <property type="match status" value="1"/>
</dbReference>
<comment type="caution">
    <text evidence="2">The sequence shown here is derived from an EMBL/GenBank/DDBJ whole genome shotgun (WGS) entry which is preliminary data.</text>
</comment>
<dbReference type="FunFam" id="3.40.50.300:FF:000841">
    <property type="entry name" value="Magnesium protoporphyrin chelatase"/>
    <property type="match status" value="1"/>
</dbReference>
<reference evidence="2 3" key="1">
    <citation type="submission" date="2020-06" db="EMBL/GenBank/DDBJ databases">
        <title>Nonomuraea sp. SMC257, a novel actinomycete isolated from soil.</title>
        <authorList>
            <person name="Chanama M."/>
        </authorList>
    </citation>
    <scope>NUCLEOTIDE SEQUENCE [LARGE SCALE GENOMIC DNA]</scope>
    <source>
        <strain evidence="2 3">SMC257</strain>
    </source>
</reference>
<dbReference type="Pfam" id="PF00158">
    <property type="entry name" value="Sigma54_activat"/>
    <property type="match status" value="1"/>
</dbReference>